<feature type="chain" id="PRO_5015914749" description="Viral A-type inclusion protein" evidence="1">
    <location>
        <begin position="19"/>
        <end position="139"/>
    </location>
</feature>
<protein>
    <recommendedName>
        <fullName evidence="4">Viral A-type inclusion protein</fullName>
    </recommendedName>
</protein>
<feature type="signal peptide" evidence="1">
    <location>
        <begin position="1"/>
        <end position="18"/>
    </location>
</feature>
<evidence type="ECO:0008006" key="4">
    <source>
        <dbReference type="Google" id="ProtNLM"/>
    </source>
</evidence>
<gene>
    <name evidence="2" type="ORF">LV85_03185</name>
</gene>
<reference evidence="2 3" key="1">
    <citation type="submission" date="2018-06" db="EMBL/GenBank/DDBJ databases">
        <title>Genomic Encyclopedia of Archaeal and Bacterial Type Strains, Phase II (KMG-II): from individual species to whole genera.</title>
        <authorList>
            <person name="Goeker M."/>
        </authorList>
    </citation>
    <scope>NUCLEOTIDE SEQUENCE [LARGE SCALE GENOMIC DNA]</scope>
    <source>
        <strain evidence="2 3">DSM 19830</strain>
    </source>
</reference>
<keyword evidence="3" id="KW-1185">Reference proteome</keyword>
<dbReference type="EMBL" id="QKZT01000015">
    <property type="protein sequence ID" value="PZX49394.1"/>
    <property type="molecule type" value="Genomic_DNA"/>
</dbReference>
<evidence type="ECO:0000256" key="1">
    <source>
        <dbReference type="SAM" id="SignalP"/>
    </source>
</evidence>
<dbReference type="OrthoDB" id="1436925at2"/>
<comment type="caution">
    <text evidence="2">The sequence shown here is derived from an EMBL/GenBank/DDBJ whole genome shotgun (WGS) entry which is preliminary data.</text>
</comment>
<dbReference type="RefSeq" id="WP_111321176.1">
    <property type="nucleotide sequence ID" value="NZ_QKZT01000015.1"/>
</dbReference>
<keyword evidence="1" id="KW-0732">Signal</keyword>
<evidence type="ECO:0000313" key="2">
    <source>
        <dbReference type="EMBL" id="PZX49394.1"/>
    </source>
</evidence>
<sequence>MKRSILFLIFTSLILVNACGPSTPSGNEKLRADVIAVHDEVMPKMGQLKSLERKALDKVEELENEESVDSLKVEQYKALAYDLNQAHMSMFAWMRQYEQKDGEMTKEEVKAYLDDQMVLVTEVNVEMKEALAKADELLK</sequence>
<evidence type="ECO:0000313" key="3">
    <source>
        <dbReference type="Proteomes" id="UP000248882"/>
    </source>
</evidence>
<organism evidence="2 3">
    <name type="scientific">Algoriphagus chordae</name>
    <dbReference type="NCBI Taxonomy" id="237019"/>
    <lineage>
        <taxon>Bacteria</taxon>
        <taxon>Pseudomonadati</taxon>
        <taxon>Bacteroidota</taxon>
        <taxon>Cytophagia</taxon>
        <taxon>Cytophagales</taxon>
        <taxon>Cyclobacteriaceae</taxon>
        <taxon>Algoriphagus</taxon>
    </lineage>
</organism>
<proteinExistence type="predicted"/>
<accession>A0A2W7QM14</accession>
<dbReference type="AlphaFoldDB" id="A0A2W7QM14"/>
<name>A0A2W7QM14_9BACT</name>
<dbReference type="Proteomes" id="UP000248882">
    <property type="component" value="Unassembled WGS sequence"/>
</dbReference>